<feature type="coiled-coil region" evidence="1">
    <location>
        <begin position="28"/>
        <end position="94"/>
    </location>
</feature>
<dbReference type="Proteomes" id="UP000019460">
    <property type="component" value="Unassembled WGS sequence"/>
</dbReference>
<dbReference type="OrthoDB" id="5771851at2"/>
<gene>
    <name evidence="2" type="ORF">D779_1088</name>
</gene>
<evidence type="ECO:0000256" key="1">
    <source>
        <dbReference type="SAM" id="Coils"/>
    </source>
</evidence>
<proteinExistence type="predicted"/>
<evidence type="ECO:0000313" key="2">
    <source>
        <dbReference type="EMBL" id="EXJ15700.1"/>
    </source>
</evidence>
<keyword evidence="3" id="KW-1185">Reference proteome</keyword>
<dbReference type="AlphaFoldDB" id="W9VZ80"/>
<dbReference type="EMBL" id="AONC01000022">
    <property type="protein sequence ID" value="EXJ15700.1"/>
    <property type="molecule type" value="Genomic_DNA"/>
</dbReference>
<accession>W9VZ80</accession>
<dbReference type="eggNOG" id="ENOG50349TA">
    <property type="taxonomic scope" value="Bacteria"/>
</dbReference>
<name>W9VZ80_9GAMM</name>
<sequence length="95" mass="11352">MANGFVLVLLREIRESIQKLRQECGDRLDQSSERLERATDSLGRVENDLNEQRKFTRQIALNQSKHEELHTGNMEQIQHELRELREEIRQLRQGR</sequence>
<evidence type="ECO:0000313" key="3">
    <source>
        <dbReference type="Proteomes" id="UP000019460"/>
    </source>
</evidence>
<organism evidence="2 3">
    <name type="scientific">Imhoffiella purpurea</name>
    <dbReference type="NCBI Taxonomy" id="1249627"/>
    <lineage>
        <taxon>Bacteria</taxon>
        <taxon>Pseudomonadati</taxon>
        <taxon>Pseudomonadota</taxon>
        <taxon>Gammaproteobacteria</taxon>
        <taxon>Chromatiales</taxon>
        <taxon>Chromatiaceae</taxon>
        <taxon>Imhoffiella</taxon>
    </lineage>
</organism>
<comment type="caution">
    <text evidence="2">The sequence shown here is derived from an EMBL/GenBank/DDBJ whole genome shotgun (WGS) entry which is preliminary data.</text>
</comment>
<dbReference type="STRING" id="1249627.D779_1088"/>
<keyword evidence="1" id="KW-0175">Coiled coil</keyword>
<reference evidence="2 3" key="1">
    <citation type="submission" date="2012-11" db="EMBL/GenBank/DDBJ databases">
        <title>Genome assembly of Thiorhodococcus sp. AK35.</title>
        <authorList>
            <person name="Nupur N."/>
            <person name="Khatri I."/>
            <person name="Subramanian S."/>
            <person name="Pinnaka A."/>
        </authorList>
    </citation>
    <scope>NUCLEOTIDE SEQUENCE [LARGE SCALE GENOMIC DNA]</scope>
    <source>
        <strain evidence="2 3">AK35</strain>
    </source>
</reference>
<protein>
    <submittedName>
        <fullName evidence="2">Uncharacterized protein</fullName>
    </submittedName>
</protein>